<comment type="caution">
    <text evidence="3">The sequence shown here is derived from an EMBL/GenBank/DDBJ whole genome shotgun (WGS) entry which is preliminary data.</text>
</comment>
<organism evidence="3 4">
    <name type="scientific">Oligosphaera ethanolica</name>
    <dbReference type="NCBI Taxonomy" id="760260"/>
    <lineage>
        <taxon>Bacteria</taxon>
        <taxon>Pseudomonadati</taxon>
        <taxon>Lentisphaerota</taxon>
        <taxon>Oligosphaeria</taxon>
        <taxon>Oligosphaerales</taxon>
        <taxon>Oligosphaeraceae</taxon>
        <taxon>Oligosphaera</taxon>
    </lineage>
</organism>
<proteinExistence type="predicted"/>
<dbReference type="Proteomes" id="UP001238163">
    <property type="component" value="Unassembled WGS sequence"/>
</dbReference>
<dbReference type="PANTHER" id="PTHR48081">
    <property type="entry name" value="AB HYDROLASE SUPERFAMILY PROTEIN C4A8.06C"/>
    <property type="match status" value="1"/>
</dbReference>
<dbReference type="AlphaFoldDB" id="A0AAE3VIP3"/>
<evidence type="ECO:0000313" key="4">
    <source>
        <dbReference type="Proteomes" id="UP001238163"/>
    </source>
</evidence>
<evidence type="ECO:0000259" key="2">
    <source>
        <dbReference type="Pfam" id="PF20434"/>
    </source>
</evidence>
<keyword evidence="4" id="KW-1185">Reference proteome</keyword>
<dbReference type="Pfam" id="PF20434">
    <property type="entry name" value="BD-FAE"/>
    <property type="match status" value="1"/>
</dbReference>
<dbReference type="InterPro" id="IPR029058">
    <property type="entry name" value="AB_hydrolase_fold"/>
</dbReference>
<name>A0AAE3VIP3_9BACT</name>
<gene>
    <name evidence="3" type="ORF">J3R75_003286</name>
</gene>
<evidence type="ECO:0000256" key="1">
    <source>
        <dbReference type="ARBA" id="ARBA00022801"/>
    </source>
</evidence>
<evidence type="ECO:0000313" key="3">
    <source>
        <dbReference type="EMBL" id="MDQ0291179.1"/>
    </source>
</evidence>
<dbReference type="InterPro" id="IPR050300">
    <property type="entry name" value="GDXG_lipolytic_enzyme"/>
</dbReference>
<keyword evidence="1" id="KW-0378">Hydrolase</keyword>
<dbReference type="Gene3D" id="3.40.50.1820">
    <property type="entry name" value="alpha/beta hydrolase"/>
    <property type="match status" value="1"/>
</dbReference>
<sequence>MTVIPNIVYNPSYGERGLGDLYLPEHADQHTPIALAIHGGGWSAMDKSSFAGVAQFLCELGFATFNTHYRLCGTAPWPACGDDCIEAARFVLNGAHDAISTLDRRRIVIIGASAGGHLALMTGLRLPASRVRAAISISGIADPRPDAAAFPDRYRTLFGHDATPADLDSISPMPFLRPDGPRLLLTHSHHDTVVPIASAINLVAAAKQVGAPVESYFYHRQNDGHCIWLPDSNPHKLHPDIEDAIRTFLL</sequence>
<dbReference type="SUPFAM" id="SSF53474">
    <property type="entry name" value="alpha/beta-Hydrolases"/>
    <property type="match status" value="1"/>
</dbReference>
<dbReference type="EMBL" id="JAUSVL010000001">
    <property type="protein sequence ID" value="MDQ0291179.1"/>
    <property type="molecule type" value="Genomic_DNA"/>
</dbReference>
<feature type="domain" description="BD-FAE-like" evidence="2">
    <location>
        <begin position="20"/>
        <end position="203"/>
    </location>
</feature>
<dbReference type="RefSeq" id="WP_307263591.1">
    <property type="nucleotide sequence ID" value="NZ_JAUSVL010000001.1"/>
</dbReference>
<protein>
    <submittedName>
        <fullName evidence="3">Acetyl esterase/lipase</fullName>
    </submittedName>
</protein>
<dbReference type="InterPro" id="IPR049492">
    <property type="entry name" value="BD-FAE-like_dom"/>
</dbReference>
<dbReference type="GO" id="GO:0016787">
    <property type="term" value="F:hydrolase activity"/>
    <property type="evidence" value="ECO:0007669"/>
    <property type="project" value="UniProtKB-KW"/>
</dbReference>
<reference evidence="3" key="1">
    <citation type="submission" date="2023-07" db="EMBL/GenBank/DDBJ databases">
        <title>Genomic Encyclopedia of Type Strains, Phase IV (KMG-IV): sequencing the most valuable type-strain genomes for metagenomic binning, comparative biology and taxonomic classification.</title>
        <authorList>
            <person name="Goeker M."/>
        </authorList>
    </citation>
    <scope>NUCLEOTIDE SEQUENCE</scope>
    <source>
        <strain evidence="3">DSM 24202</strain>
    </source>
</reference>
<accession>A0AAE3VIP3</accession>